<organism evidence="1 2">
    <name type="scientific">Phlebia brevispora</name>
    <dbReference type="NCBI Taxonomy" id="194682"/>
    <lineage>
        <taxon>Eukaryota</taxon>
        <taxon>Fungi</taxon>
        <taxon>Dikarya</taxon>
        <taxon>Basidiomycota</taxon>
        <taxon>Agaricomycotina</taxon>
        <taxon>Agaricomycetes</taxon>
        <taxon>Polyporales</taxon>
        <taxon>Meruliaceae</taxon>
        <taxon>Phlebia</taxon>
    </lineage>
</organism>
<proteinExistence type="predicted"/>
<gene>
    <name evidence="1" type="ORF">NM688_g8195</name>
</gene>
<accession>A0ACC1RWH8</accession>
<evidence type="ECO:0000313" key="1">
    <source>
        <dbReference type="EMBL" id="KAJ3526936.1"/>
    </source>
</evidence>
<dbReference type="EMBL" id="JANHOG010002126">
    <property type="protein sequence ID" value="KAJ3526936.1"/>
    <property type="molecule type" value="Genomic_DNA"/>
</dbReference>
<evidence type="ECO:0000313" key="2">
    <source>
        <dbReference type="Proteomes" id="UP001148662"/>
    </source>
</evidence>
<name>A0ACC1RWH8_9APHY</name>
<sequence length="367" mass="40967">MFYYLSFLRPPPIQAHLGSSISITPQIANDLRTELYSEVQDVYYAWCHSTSCAMVPSSPMQITKPMKLTTWRTGNAYREVSIPPPQGVRNGQMYRLVLTTHAQGFPHIVNLGGQAIGERPFPVISMPVLFSSRSKPTKTGKQEQVERIYRISTSPNEQAFLSIKEKTSFDLDKKIWDSGVGLSAWLVELASMTEDPLGLPWIRHLRGLLMHDRCEVIELGSGTGAVSLTLESAMPLLQQNISANEKLFRSKSARPQAVVLDWDEPNLPIGLSEYPYGFDLIVMADVTYNTSSFPSLVRTLDKLLRLGDDRGDRSTPTVLLGYKERDASERALWEMVNGVGIKLEKIGEKAGADEPPVEIWAARLARS</sequence>
<reference evidence="1" key="1">
    <citation type="submission" date="2022-07" db="EMBL/GenBank/DDBJ databases">
        <title>Genome Sequence of Phlebia brevispora.</title>
        <authorList>
            <person name="Buettner E."/>
        </authorList>
    </citation>
    <scope>NUCLEOTIDE SEQUENCE</scope>
    <source>
        <strain evidence="1">MPL23</strain>
    </source>
</reference>
<protein>
    <submittedName>
        <fullName evidence="1">Uncharacterized protein</fullName>
    </submittedName>
</protein>
<dbReference type="Proteomes" id="UP001148662">
    <property type="component" value="Unassembled WGS sequence"/>
</dbReference>
<keyword evidence="2" id="KW-1185">Reference proteome</keyword>
<comment type="caution">
    <text evidence="1">The sequence shown here is derived from an EMBL/GenBank/DDBJ whole genome shotgun (WGS) entry which is preliminary data.</text>
</comment>